<dbReference type="AlphaFoldDB" id="A0A235BPR3"/>
<dbReference type="EMBL" id="NOZQ01000198">
    <property type="protein sequence ID" value="OYD14221.1"/>
    <property type="molecule type" value="Genomic_DNA"/>
</dbReference>
<dbReference type="Gene3D" id="3.30.590.20">
    <property type="match status" value="1"/>
</dbReference>
<organism evidence="1 2">
    <name type="scientific">candidate division WOR-3 bacterium JGI_Cruoil_03_44_89</name>
    <dbReference type="NCBI Taxonomy" id="1973748"/>
    <lineage>
        <taxon>Bacteria</taxon>
        <taxon>Bacteria division WOR-3</taxon>
    </lineage>
</organism>
<dbReference type="Proteomes" id="UP000215215">
    <property type="component" value="Unassembled WGS sequence"/>
</dbReference>
<accession>A0A235BPR3</accession>
<evidence type="ECO:0000313" key="1">
    <source>
        <dbReference type="EMBL" id="OYD14221.1"/>
    </source>
</evidence>
<evidence type="ECO:0008006" key="3">
    <source>
        <dbReference type="Google" id="ProtNLM"/>
    </source>
</evidence>
<dbReference type="InterPro" id="IPR014746">
    <property type="entry name" value="Gln_synth/guanido_kin_cat_dom"/>
</dbReference>
<dbReference type="SUPFAM" id="SSF55931">
    <property type="entry name" value="Glutamine synthetase/guanido kinase"/>
    <property type="match status" value="1"/>
</dbReference>
<sequence>MGMFKPVTFGYEWETLVLKPDLSLTENRDVEWLARRIRNKFPWSRTGTDYLGWGREGRLLEIRSGILESYTQLVEETHHQLDEIRKVCRDKGWVFLPIGSHPVIGNAVGLHVHTGSIYDFPVATGIADVLIKYAPCFAALASNSPIWGRNLKREFKSYRVMRYADYDSTVRRITRPDVAQFVWGDDVCVKTDIHSTIELRIGDSASSEEFVNQYVAFVIAFVVGFLKKNTQRFSKNLYLEYIENRFRAARYGLQARFAWDGEERDVVDILWDMMDTAEFKAIGCSGLGLIEEMLRKHQTQADFCLFIHKFRDDVFELTRELGNLSERGNAFYDYLSDAPKLPSLEPLKIDDFILSSITKETPISYIYELLNLPYGVLTERLEKFIERGKIVRERTPEYGERYTRTDV</sequence>
<dbReference type="GO" id="GO:0042398">
    <property type="term" value="P:modified amino acid biosynthetic process"/>
    <property type="evidence" value="ECO:0007669"/>
    <property type="project" value="InterPro"/>
</dbReference>
<proteinExistence type="predicted"/>
<dbReference type="PANTHER" id="PTHR36510">
    <property type="entry name" value="GLUTAMATE--CYSTEINE LIGASE 2-RELATED"/>
    <property type="match status" value="1"/>
</dbReference>
<protein>
    <recommendedName>
        <fullName evidence="3">Glutamate--cysteine ligase</fullName>
    </recommendedName>
</protein>
<name>A0A235BPR3_UNCW3</name>
<comment type="caution">
    <text evidence="1">The sequence shown here is derived from an EMBL/GenBank/DDBJ whole genome shotgun (WGS) entry which is preliminary data.</text>
</comment>
<dbReference type="Pfam" id="PF04107">
    <property type="entry name" value="GCS2"/>
    <property type="match status" value="2"/>
</dbReference>
<dbReference type="InterPro" id="IPR006336">
    <property type="entry name" value="GCS2"/>
</dbReference>
<reference evidence="1 2" key="1">
    <citation type="submission" date="2017-07" db="EMBL/GenBank/DDBJ databases">
        <title>Recovery of genomes from metagenomes via a dereplication, aggregation, and scoring strategy.</title>
        <authorList>
            <person name="Sieber C.M."/>
            <person name="Probst A.J."/>
            <person name="Sharrar A."/>
            <person name="Thomas B.C."/>
            <person name="Hess M."/>
            <person name="Tringe S.G."/>
            <person name="Banfield J.F."/>
        </authorList>
    </citation>
    <scope>NUCLEOTIDE SEQUENCE [LARGE SCALE GENOMIC DNA]</scope>
    <source>
        <strain evidence="1">JGI_Cruoil_03_44_89</strain>
    </source>
</reference>
<dbReference type="InterPro" id="IPR050141">
    <property type="entry name" value="GCL_type2/YbdK_subfam"/>
</dbReference>
<evidence type="ECO:0000313" key="2">
    <source>
        <dbReference type="Proteomes" id="UP000215215"/>
    </source>
</evidence>
<dbReference type="PANTHER" id="PTHR36510:SF1">
    <property type="entry name" value="GLUTAMATE--CYSTEINE LIGASE 2-RELATED"/>
    <property type="match status" value="1"/>
</dbReference>
<dbReference type="GO" id="GO:0004357">
    <property type="term" value="F:glutamate-cysteine ligase activity"/>
    <property type="evidence" value="ECO:0007669"/>
    <property type="project" value="InterPro"/>
</dbReference>
<gene>
    <name evidence="1" type="ORF">CH333_08675</name>
</gene>